<dbReference type="EMBL" id="SWLB01000019">
    <property type="protein sequence ID" value="KAF3326047.1"/>
    <property type="molecule type" value="Genomic_DNA"/>
</dbReference>
<evidence type="ECO:0000313" key="2">
    <source>
        <dbReference type="EMBL" id="KAF3326047.1"/>
    </source>
</evidence>
<proteinExistence type="predicted"/>
<feature type="compositionally biased region" description="Polar residues" evidence="1">
    <location>
        <begin position="32"/>
        <end position="51"/>
    </location>
</feature>
<protein>
    <submittedName>
        <fullName evidence="2">Uncharacterized protein</fullName>
    </submittedName>
</protein>
<organism evidence="2 3">
    <name type="scientific">Carex littledalei</name>
    <dbReference type="NCBI Taxonomy" id="544730"/>
    <lineage>
        <taxon>Eukaryota</taxon>
        <taxon>Viridiplantae</taxon>
        <taxon>Streptophyta</taxon>
        <taxon>Embryophyta</taxon>
        <taxon>Tracheophyta</taxon>
        <taxon>Spermatophyta</taxon>
        <taxon>Magnoliopsida</taxon>
        <taxon>Liliopsida</taxon>
        <taxon>Poales</taxon>
        <taxon>Cyperaceae</taxon>
        <taxon>Cyperoideae</taxon>
        <taxon>Cariceae</taxon>
        <taxon>Carex</taxon>
        <taxon>Carex subgen. Euthyceras</taxon>
    </lineage>
</organism>
<gene>
    <name evidence="2" type="ORF">FCM35_KLT09127</name>
</gene>
<evidence type="ECO:0000256" key="1">
    <source>
        <dbReference type="SAM" id="MobiDB-lite"/>
    </source>
</evidence>
<keyword evidence="3" id="KW-1185">Reference proteome</keyword>
<sequence>MASSGSNLQSTKDASGKIDSVKLPPNKESSEETITVKTVDISQSAGQTQDVTRPVEIVHETLATEDATSKKETPATEDATSKKE</sequence>
<dbReference type="AlphaFoldDB" id="A0A833QQC0"/>
<feature type="compositionally biased region" description="Basic and acidic residues" evidence="1">
    <location>
        <begin position="67"/>
        <end position="84"/>
    </location>
</feature>
<evidence type="ECO:0000313" key="3">
    <source>
        <dbReference type="Proteomes" id="UP000623129"/>
    </source>
</evidence>
<name>A0A833QQC0_9POAL</name>
<comment type="caution">
    <text evidence="2">The sequence shown here is derived from an EMBL/GenBank/DDBJ whole genome shotgun (WGS) entry which is preliminary data.</text>
</comment>
<feature type="region of interest" description="Disordered" evidence="1">
    <location>
        <begin position="1"/>
        <end position="84"/>
    </location>
</feature>
<dbReference type="Proteomes" id="UP000623129">
    <property type="component" value="Unassembled WGS sequence"/>
</dbReference>
<accession>A0A833QQC0</accession>
<feature type="compositionally biased region" description="Polar residues" evidence="1">
    <location>
        <begin position="1"/>
        <end position="13"/>
    </location>
</feature>
<reference evidence="2" key="1">
    <citation type="submission" date="2020-01" db="EMBL/GenBank/DDBJ databases">
        <title>Genome sequence of Kobresia littledalei, the first chromosome-level genome in the family Cyperaceae.</title>
        <authorList>
            <person name="Qu G."/>
        </authorList>
    </citation>
    <scope>NUCLEOTIDE SEQUENCE</scope>
    <source>
        <strain evidence="2">C.B.Clarke</strain>
        <tissue evidence="2">Leaf</tissue>
    </source>
</reference>